<evidence type="ECO:0000259" key="20">
    <source>
        <dbReference type="PROSITE" id="PS50873"/>
    </source>
</evidence>
<evidence type="ECO:0000256" key="15">
    <source>
        <dbReference type="PIRSR" id="PIRSR600823-2"/>
    </source>
</evidence>
<evidence type="ECO:0000256" key="12">
    <source>
        <dbReference type="ARBA" id="ARBA00023324"/>
    </source>
</evidence>
<dbReference type="GO" id="GO:0140825">
    <property type="term" value="F:lactoperoxidase activity"/>
    <property type="evidence" value="ECO:0007669"/>
    <property type="project" value="UniProtKB-EC"/>
</dbReference>
<feature type="domain" description="Plant heme peroxidase family profile" evidence="20">
    <location>
        <begin position="23"/>
        <end position="316"/>
    </location>
</feature>
<dbReference type="Pfam" id="PF00141">
    <property type="entry name" value="peroxidase"/>
    <property type="match status" value="2"/>
</dbReference>
<evidence type="ECO:0000256" key="5">
    <source>
        <dbReference type="ARBA" id="ARBA00022617"/>
    </source>
</evidence>
<dbReference type="InterPro" id="IPR033905">
    <property type="entry name" value="Secretory_peroxidase"/>
</dbReference>
<keyword evidence="4" id="KW-0575">Peroxidase</keyword>
<keyword evidence="6 16" id="KW-0479">Metal-binding</keyword>
<dbReference type="Gene3D" id="1.10.520.10">
    <property type="match status" value="1"/>
</dbReference>
<keyword evidence="5" id="KW-0349">Heme</keyword>
<feature type="domain" description="Plant heme peroxidase family profile" evidence="20">
    <location>
        <begin position="313"/>
        <end position="453"/>
    </location>
</feature>
<dbReference type="PANTHER" id="PTHR31388">
    <property type="entry name" value="PEROXIDASE 72-RELATED"/>
    <property type="match status" value="1"/>
</dbReference>
<evidence type="ECO:0000256" key="9">
    <source>
        <dbReference type="ARBA" id="ARBA00023004"/>
    </source>
</evidence>
<dbReference type="InterPro" id="IPR010255">
    <property type="entry name" value="Haem_peroxidase_sf"/>
</dbReference>
<evidence type="ECO:0000256" key="8">
    <source>
        <dbReference type="ARBA" id="ARBA00023002"/>
    </source>
</evidence>
<dbReference type="PANTHER" id="PTHR31388:SF5">
    <property type="entry name" value="PEROXIDASE"/>
    <property type="match status" value="1"/>
</dbReference>
<dbReference type="PRINTS" id="PR00461">
    <property type="entry name" value="PLPEROXIDASE"/>
</dbReference>
<keyword evidence="21" id="KW-1185">Reference proteome</keyword>
<feature type="signal peptide" evidence="19">
    <location>
        <begin position="1"/>
        <end position="22"/>
    </location>
</feature>
<feature type="binding site" description="axial binding residue" evidence="16">
    <location>
        <position position="191"/>
    </location>
    <ligand>
        <name>heme b</name>
        <dbReference type="ChEBI" id="CHEBI:60344"/>
    </ligand>
    <ligandPart>
        <name>Fe</name>
        <dbReference type="ChEBI" id="CHEBI:18248"/>
    </ligandPart>
</feature>
<keyword evidence="7 16" id="KW-0106">Calcium</keyword>
<evidence type="ECO:0000256" key="6">
    <source>
        <dbReference type="ARBA" id="ARBA00022723"/>
    </source>
</evidence>
<proteinExistence type="inferred from homology"/>
<dbReference type="InterPro" id="IPR000823">
    <property type="entry name" value="Peroxidase_pln"/>
</dbReference>
<dbReference type="InParanoid" id="A0A6I9QUV8"/>
<dbReference type="Proteomes" id="UP000504607">
    <property type="component" value="Chromosome 3"/>
</dbReference>
<dbReference type="CDD" id="cd00693">
    <property type="entry name" value="secretory_peroxidase"/>
    <property type="match status" value="1"/>
</dbReference>
<dbReference type="GO" id="GO:0046872">
    <property type="term" value="F:metal ion binding"/>
    <property type="evidence" value="ECO:0007669"/>
    <property type="project" value="UniProtKB-KW"/>
</dbReference>
<evidence type="ECO:0000256" key="2">
    <source>
        <dbReference type="ARBA" id="ARBA00006873"/>
    </source>
</evidence>
<name>A0A6I9QUV8_ELAGV</name>
<dbReference type="FunFam" id="1.10.420.10:FF:000006">
    <property type="entry name" value="Peroxidase"/>
    <property type="match status" value="2"/>
</dbReference>
<feature type="binding site" evidence="16">
    <location>
        <position position="68"/>
    </location>
    <ligand>
        <name>Ca(2+)</name>
        <dbReference type="ChEBI" id="CHEBI:29108"/>
        <label>1</label>
    </ligand>
</feature>
<comment type="similarity">
    <text evidence="2">Belongs to the peroxidase family. Ascorbate peroxidase subfamily.</text>
</comment>
<feature type="binding site" evidence="16">
    <location>
        <position position="244"/>
    </location>
    <ligand>
        <name>Ca(2+)</name>
        <dbReference type="ChEBI" id="CHEBI:29108"/>
        <label>2</label>
    </ligand>
</feature>
<dbReference type="PROSITE" id="PS00435">
    <property type="entry name" value="PEROXIDASE_1"/>
    <property type="match status" value="2"/>
</dbReference>
<feature type="active site" description="Proton acceptor" evidence="14">
    <location>
        <position position="64"/>
    </location>
</feature>
<evidence type="ECO:0000256" key="4">
    <source>
        <dbReference type="ARBA" id="ARBA00022559"/>
    </source>
</evidence>
<comment type="catalytic activity">
    <reaction evidence="1">
        <text>2 a phenolic donor + H2O2 = 2 a phenolic radical donor + 2 H2O</text>
        <dbReference type="Rhea" id="RHEA:56136"/>
        <dbReference type="ChEBI" id="CHEBI:15377"/>
        <dbReference type="ChEBI" id="CHEBI:16240"/>
        <dbReference type="ChEBI" id="CHEBI:139520"/>
        <dbReference type="ChEBI" id="CHEBI:139521"/>
        <dbReference type="EC" id="1.11.1.7"/>
    </reaction>
</comment>
<evidence type="ECO:0000256" key="17">
    <source>
        <dbReference type="PIRSR" id="PIRSR600823-4"/>
    </source>
</evidence>
<feature type="binding site" evidence="15">
    <location>
        <position position="161"/>
    </location>
    <ligand>
        <name>substrate</name>
    </ligand>
</feature>
<feature type="binding site" evidence="16">
    <location>
        <position position="86"/>
    </location>
    <ligand>
        <name>Ca(2+)</name>
        <dbReference type="ChEBI" id="CHEBI:29108"/>
        <label>1</label>
    </ligand>
</feature>
<keyword evidence="8" id="KW-0560">Oxidoreductase</keyword>
<dbReference type="InterPro" id="IPR019794">
    <property type="entry name" value="Peroxidases_AS"/>
</dbReference>
<accession>A0A6I9QUV8</accession>
<comment type="cofactor">
    <cofactor evidence="16">
        <name>heme b</name>
        <dbReference type="ChEBI" id="CHEBI:60344"/>
    </cofactor>
    <text evidence="16">Binds 1 heme b (iron(II)-protoporphyrin IX) group per subunit.</text>
</comment>
<organism evidence="21 22">
    <name type="scientific">Elaeis guineensis var. tenera</name>
    <name type="common">Oil palm</name>
    <dbReference type="NCBI Taxonomy" id="51953"/>
    <lineage>
        <taxon>Eukaryota</taxon>
        <taxon>Viridiplantae</taxon>
        <taxon>Streptophyta</taxon>
        <taxon>Embryophyta</taxon>
        <taxon>Tracheophyta</taxon>
        <taxon>Spermatophyta</taxon>
        <taxon>Magnoliopsida</taxon>
        <taxon>Liliopsida</taxon>
        <taxon>Arecaceae</taxon>
        <taxon>Arecoideae</taxon>
        <taxon>Cocoseae</taxon>
        <taxon>Elaeidinae</taxon>
        <taxon>Elaeis</taxon>
    </lineage>
</organism>
<feature type="binding site" evidence="16">
    <location>
        <position position="70"/>
    </location>
    <ligand>
        <name>Ca(2+)</name>
        <dbReference type="ChEBI" id="CHEBI:29108"/>
        <label>1</label>
    </ligand>
</feature>
<dbReference type="OrthoDB" id="2113341at2759"/>
<feature type="chain" id="PRO_5026727331" description="Peroxidase 1" evidence="19">
    <location>
        <begin position="23"/>
        <end position="454"/>
    </location>
</feature>
<feature type="binding site" evidence="16">
    <location>
        <position position="236"/>
    </location>
    <ligand>
        <name>Ca(2+)</name>
        <dbReference type="ChEBI" id="CHEBI:29108"/>
        <label>2</label>
    </ligand>
</feature>
<reference evidence="22" key="1">
    <citation type="submission" date="2025-08" db="UniProtKB">
        <authorList>
            <consortium name="RefSeq"/>
        </authorList>
    </citation>
    <scope>IDENTIFICATION</scope>
</reference>
<dbReference type="RefSeq" id="XP_010915491.2">
    <property type="nucleotide sequence ID" value="XM_010917189.3"/>
</dbReference>
<dbReference type="EC" id="1.11.1.7" evidence="3"/>
<dbReference type="Gene3D" id="1.10.420.10">
    <property type="entry name" value="Peroxidase, domain 2"/>
    <property type="match status" value="2"/>
</dbReference>
<evidence type="ECO:0000256" key="1">
    <source>
        <dbReference type="ARBA" id="ARBA00000189"/>
    </source>
</evidence>
<dbReference type="SUPFAM" id="SSF48113">
    <property type="entry name" value="Heme-dependent peroxidases"/>
    <property type="match status" value="2"/>
</dbReference>
<feature type="binding site" evidence="16">
    <location>
        <position position="192"/>
    </location>
    <ligand>
        <name>Ca(2+)</name>
        <dbReference type="ChEBI" id="CHEBI:29108"/>
        <label>2</label>
    </ligand>
</feature>
<evidence type="ECO:0000256" key="11">
    <source>
        <dbReference type="ARBA" id="ARBA00023180"/>
    </source>
</evidence>
<feature type="binding site" evidence="16">
    <location>
        <position position="72"/>
    </location>
    <ligand>
        <name>Ca(2+)</name>
        <dbReference type="ChEBI" id="CHEBI:29108"/>
        <label>1</label>
    </ligand>
</feature>
<evidence type="ECO:0000256" key="16">
    <source>
        <dbReference type="PIRSR" id="PIRSR600823-3"/>
    </source>
</evidence>
<keyword evidence="12" id="KW-0376">Hydrogen peroxide</keyword>
<evidence type="ECO:0000256" key="13">
    <source>
        <dbReference type="ARBA" id="ARBA00072322"/>
    </source>
</evidence>
<dbReference type="GO" id="GO:0042744">
    <property type="term" value="P:hydrogen peroxide catabolic process"/>
    <property type="evidence" value="ECO:0007669"/>
    <property type="project" value="UniProtKB-KW"/>
</dbReference>
<dbReference type="PROSITE" id="PS00436">
    <property type="entry name" value="PEROXIDASE_2"/>
    <property type="match status" value="1"/>
</dbReference>
<feature type="disulfide bond" evidence="18">
    <location>
        <begin position="33"/>
        <end position="113"/>
    </location>
</feature>
<evidence type="ECO:0000256" key="10">
    <source>
        <dbReference type="ARBA" id="ARBA00023157"/>
    </source>
</evidence>
<feature type="binding site" evidence="16">
    <location>
        <position position="74"/>
    </location>
    <ligand>
        <name>Ca(2+)</name>
        <dbReference type="ChEBI" id="CHEBI:29108"/>
        <label>1</label>
    </ligand>
</feature>
<keyword evidence="10 18" id="KW-1015">Disulfide bond</keyword>
<feature type="disulfide bond" evidence="18">
    <location>
        <begin position="119"/>
        <end position="312"/>
    </location>
</feature>
<keyword evidence="11" id="KW-0325">Glycoprotein</keyword>
<comment type="cofactor">
    <cofactor evidence="16">
        <name>Ca(2+)</name>
        <dbReference type="ChEBI" id="CHEBI:29108"/>
    </cofactor>
    <text evidence="16">Binds 2 calcium ions per subunit.</text>
</comment>
<feature type="binding site" evidence="16">
    <location>
        <position position="65"/>
    </location>
    <ligand>
        <name>Ca(2+)</name>
        <dbReference type="ChEBI" id="CHEBI:29108"/>
        <label>1</label>
    </ligand>
</feature>
<keyword evidence="19" id="KW-0732">Signal</keyword>
<protein>
    <recommendedName>
        <fullName evidence="13">Peroxidase 1</fullName>
        <ecNumber evidence="3">1.11.1.7</ecNumber>
    </recommendedName>
</protein>
<feature type="disulfide bond" evidence="18">
    <location>
        <begin position="198"/>
        <end position="223"/>
    </location>
</feature>
<dbReference type="FunFam" id="1.10.520.10:FF:000001">
    <property type="entry name" value="Peroxidase"/>
    <property type="match status" value="1"/>
</dbReference>
<dbReference type="FunCoup" id="A0A6I9QUV8">
    <property type="interactions" value="59"/>
</dbReference>
<dbReference type="GO" id="GO:0020037">
    <property type="term" value="F:heme binding"/>
    <property type="evidence" value="ECO:0007669"/>
    <property type="project" value="InterPro"/>
</dbReference>
<evidence type="ECO:0000256" key="3">
    <source>
        <dbReference type="ARBA" id="ARBA00012313"/>
    </source>
</evidence>
<dbReference type="PROSITE" id="PS50873">
    <property type="entry name" value="PEROXIDASE_4"/>
    <property type="match status" value="2"/>
</dbReference>
<evidence type="ECO:0000256" key="7">
    <source>
        <dbReference type="ARBA" id="ARBA00022837"/>
    </source>
</evidence>
<evidence type="ECO:0000256" key="14">
    <source>
        <dbReference type="PIRSR" id="PIRSR600823-1"/>
    </source>
</evidence>
<dbReference type="AlphaFoldDB" id="A0A6I9QUV8"/>
<feature type="disulfide bond" evidence="18">
    <location>
        <begin position="66"/>
        <end position="71"/>
    </location>
</feature>
<feature type="site" description="Transition state stabilizer" evidence="17">
    <location>
        <position position="60"/>
    </location>
</feature>
<dbReference type="PRINTS" id="PR00458">
    <property type="entry name" value="PEROXIDASE"/>
</dbReference>
<evidence type="ECO:0000256" key="18">
    <source>
        <dbReference type="PIRSR" id="PIRSR600823-5"/>
    </source>
</evidence>
<dbReference type="InterPro" id="IPR002016">
    <property type="entry name" value="Haem_peroxidase"/>
</dbReference>
<dbReference type="GO" id="GO:0006979">
    <property type="term" value="P:response to oxidative stress"/>
    <property type="evidence" value="ECO:0007669"/>
    <property type="project" value="InterPro"/>
</dbReference>
<evidence type="ECO:0000313" key="22">
    <source>
        <dbReference type="RefSeq" id="XP_010915491.2"/>
    </source>
</evidence>
<keyword evidence="9 16" id="KW-0408">Iron</keyword>
<gene>
    <name evidence="22" type="primary">LOC105040597</name>
</gene>
<evidence type="ECO:0000313" key="21">
    <source>
        <dbReference type="Proteomes" id="UP000504607"/>
    </source>
</evidence>
<evidence type="ECO:0000256" key="19">
    <source>
        <dbReference type="SAM" id="SignalP"/>
    </source>
</evidence>
<dbReference type="InterPro" id="IPR019793">
    <property type="entry name" value="Peroxidases_heam-ligand_BS"/>
</dbReference>
<sequence length="454" mass="48715">MASLNSFLLLSLLSLLACAARGQLSPMFYARSCPNVQSIVRLAMAQAVIREPRMGASILRLFFHDCFVNGCDGSILLDDTATFTGEKNAFPNRNSVRGFEVIDTIKASVEAACKATVSCADILALAARDGVNLLGGPTWTVQLGRRDATTASQSAANSNLPGPGSSLSTLISMFAAHGLSAQEMTALSGAHTIGEAQCTNFRAHIYDDTNINPSFASLRKQNCPASGGDSNLALLDVQIPYRFDNDYYQNLVAQRGLLHSDQELFNGGSQDALVRQYSTYAELFERDFAQAMVKMGSISPLTGTSGEIRLNCRKGLSAQEMTALSGAHTIGQAQCKNFRAHIYNDTDINPSFAALRKRNCPASGGDTNLAPLDVRTPNRFGNDYYQNLVAQRGLLHSDQELFNGGSQDALVRQYSTNAALFASDFAGAMVKMGSISPLTGTSGEIRLNCRKVNG</sequence>